<keyword evidence="16" id="KW-1185">Reference proteome</keyword>
<feature type="coiled-coil region" evidence="12">
    <location>
        <begin position="280"/>
        <end position="532"/>
    </location>
</feature>
<dbReference type="InterPro" id="IPR003395">
    <property type="entry name" value="RecF/RecN/SMC_N"/>
</dbReference>
<dbReference type="GO" id="GO:0000724">
    <property type="term" value="P:double-strand break repair via homologous recombination"/>
    <property type="evidence" value="ECO:0007669"/>
    <property type="project" value="TreeGrafter"/>
</dbReference>
<dbReference type="GO" id="GO:0005524">
    <property type="term" value="F:ATP binding"/>
    <property type="evidence" value="ECO:0007669"/>
    <property type="project" value="UniProtKB-KW"/>
</dbReference>
<feature type="compositionally biased region" description="Acidic residues" evidence="13">
    <location>
        <begin position="81"/>
        <end position="91"/>
    </location>
</feature>
<evidence type="ECO:0000256" key="10">
    <source>
        <dbReference type="ARBA" id="ARBA00023204"/>
    </source>
</evidence>
<keyword evidence="10" id="KW-0234">DNA repair</keyword>
<evidence type="ECO:0000256" key="7">
    <source>
        <dbReference type="ARBA" id="ARBA00022840"/>
    </source>
</evidence>
<gene>
    <name evidence="15" type="ORF">GAYE_SCF16G3678</name>
</gene>
<accession>A0AAV9IEL9</accession>
<dbReference type="GO" id="GO:0035861">
    <property type="term" value="C:site of double-strand break"/>
    <property type="evidence" value="ECO:0007669"/>
    <property type="project" value="TreeGrafter"/>
</dbReference>
<dbReference type="Gene3D" id="3.40.50.300">
    <property type="entry name" value="P-loop containing nucleotide triphosphate hydrolases"/>
    <property type="match status" value="2"/>
</dbReference>
<evidence type="ECO:0000256" key="2">
    <source>
        <dbReference type="ARBA" id="ARBA00004286"/>
    </source>
</evidence>
<sequence length="1153" mass="134857">MHSEASRKRPNGIDIVSVINSTTPENLKRRKTTTENGELTSSVPELSIDALTTNNALPHDDALVELQEPVEDSVNTSKEYDDVEESNEDSLEDSHVRGTAGIIRKVYMRNFMCHQSYEVELYPSVNVIQGPNGSGKSAVIAAIQVALGSRAFATERAHSLSDLIFQGANYALIKVRIVNKAPDEQQNLFDNRYRPDLFKDAIVIQRRIPRNGASEWTLFDAENKKVDVPNARQEVERITRHFHIYIDNPATVVPQQKWKQLLHSKKAEELYEFFAEATGLRNYEQNLNNARNSCLQAQIARQQKQEMLPSLQKEVEELETERGSLENVEQMQLELKEVEREYAWRLVFEKKKTLNEKIQEEADARSRQEQLQNEIQRVDNEITSLNSQIDEGGARMEELLQETEAWRSEVEATRNELSQKKRWKQEHESELEMLKHEVERITEMLDECQRRLNNDNTLESQQMNSISSQINSLELEKESLNETNKNYCDSISRNNRELEELEKELNHKKSHIQILEKEAEHAEQTLAKWKRVAEGYTCERFGIDEKTMQTIHRYVAANRFHQAPIGPIGSYIEVKDSKWARAIQESIGRKNLAKFIVCDNHDRRVLTSICRNLSIVVMDFSRGPYTLQDTEYHSYRTVISELNVRSPVVYNLLLDLLELDMNLLFDTLHECYVVARMNLPYVRCCWSAEGKRVFIRGGGLFHTSYLSKDSILLTENFEQAQRDASTKVEDLKRQIDFSIQQAKEIQKRRTILERNMDHAVQQRKETSERMRSVENKIIEKKQELEDLRTLKDTDTLIEQRETLTNEKEEKERRMMTIEHSLQQMEKEIESLAEQERKKKHEIWQFTEECEKIRTHIEKMKSDSGRFSKEKSQLQKEYDQLDSKIEALSNEIEVEGPRLERMQEEVAEKYEPLAEWKYSSLDAVKEVAQRKAEEIKKYNERASNRTLIQITKELNDSKKRLQTVERQLHRLDHLVDRISKNVTEYGQQYIQMHKRVENTVRLYFGRFMSHRGHKGDLHIHRKSRSVSIKVAVASQRKSNGTYIPTQDLKSLSGGERSYTTLCFLMALGEALEVPFRIFDEFDVFMDEGNRHTSYQIILEEAISQTNRQFIFLTPLQLPSVKCNTNNLHFITLQAPSRNKWMNVQQQTLDEHEYS</sequence>
<dbReference type="EMBL" id="JANCYU010000033">
    <property type="protein sequence ID" value="KAK4525769.1"/>
    <property type="molecule type" value="Genomic_DNA"/>
</dbReference>
<evidence type="ECO:0000256" key="8">
    <source>
        <dbReference type="ARBA" id="ARBA00023054"/>
    </source>
</evidence>
<evidence type="ECO:0000256" key="12">
    <source>
        <dbReference type="SAM" id="Coils"/>
    </source>
</evidence>
<keyword evidence="6" id="KW-0227">DNA damage</keyword>
<evidence type="ECO:0000256" key="6">
    <source>
        <dbReference type="ARBA" id="ARBA00022763"/>
    </source>
</evidence>
<evidence type="ECO:0000256" key="9">
    <source>
        <dbReference type="ARBA" id="ARBA00023172"/>
    </source>
</evidence>
<feature type="coiled-coil region" evidence="12">
    <location>
        <begin position="714"/>
        <end position="841"/>
    </location>
</feature>
<feature type="coiled-coil region" evidence="12">
    <location>
        <begin position="920"/>
        <end position="980"/>
    </location>
</feature>
<evidence type="ECO:0000259" key="14">
    <source>
        <dbReference type="Pfam" id="PF02463"/>
    </source>
</evidence>
<evidence type="ECO:0000256" key="5">
    <source>
        <dbReference type="ARBA" id="ARBA00022741"/>
    </source>
</evidence>
<keyword evidence="5" id="KW-0547">Nucleotide-binding</keyword>
<dbReference type="Proteomes" id="UP001300502">
    <property type="component" value="Unassembled WGS sequence"/>
</dbReference>
<evidence type="ECO:0000256" key="3">
    <source>
        <dbReference type="ARBA" id="ARBA00006793"/>
    </source>
</evidence>
<comment type="similarity">
    <text evidence="3">Belongs to the SMC family. SMC6 subfamily.</text>
</comment>
<keyword evidence="9" id="KW-0233">DNA recombination</keyword>
<dbReference type="GO" id="GO:0003697">
    <property type="term" value="F:single-stranded DNA binding"/>
    <property type="evidence" value="ECO:0007669"/>
    <property type="project" value="TreeGrafter"/>
</dbReference>
<dbReference type="Pfam" id="PF02463">
    <property type="entry name" value="SMC_N"/>
    <property type="match status" value="1"/>
</dbReference>
<keyword evidence="4" id="KW-0158">Chromosome</keyword>
<keyword evidence="11" id="KW-0539">Nucleus</keyword>
<dbReference type="PANTHER" id="PTHR19306:SF6">
    <property type="entry name" value="STRUCTURAL MAINTENANCE OF CHROMOSOMES PROTEIN 6"/>
    <property type="match status" value="1"/>
</dbReference>
<evidence type="ECO:0000256" key="13">
    <source>
        <dbReference type="SAM" id="MobiDB-lite"/>
    </source>
</evidence>
<evidence type="ECO:0000313" key="15">
    <source>
        <dbReference type="EMBL" id="KAK4525769.1"/>
    </source>
</evidence>
<feature type="region of interest" description="Disordered" evidence="13">
    <location>
        <begin position="1"/>
        <end position="42"/>
    </location>
</feature>
<name>A0AAV9IEL9_9RHOD</name>
<dbReference type="SUPFAM" id="SSF52540">
    <property type="entry name" value="P-loop containing nucleoside triphosphate hydrolases"/>
    <property type="match status" value="2"/>
</dbReference>
<feature type="domain" description="RecF/RecN/SMC N-terminal" evidence="14">
    <location>
        <begin position="103"/>
        <end position="1111"/>
    </location>
</feature>
<proteinExistence type="inferred from homology"/>
<dbReference type="GO" id="GO:0003684">
    <property type="term" value="F:damaged DNA binding"/>
    <property type="evidence" value="ECO:0007669"/>
    <property type="project" value="TreeGrafter"/>
</dbReference>
<dbReference type="Gene3D" id="1.10.287.1490">
    <property type="match status" value="1"/>
</dbReference>
<keyword evidence="8 12" id="KW-0175">Coiled coil</keyword>
<dbReference type="GO" id="GO:0005634">
    <property type="term" value="C:nucleus"/>
    <property type="evidence" value="ECO:0007669"/>
    <property type="project" value="UniProtKB-SubCell"/>
</dbReference>
<dbReference type="GO" id="GO:0030915">
    <property type="term" value="C:Smc5-Smc6 complex"/>
    <property type="evidence" value="ECO:0007669"/>
    <property type="project" value="TreeGrafter"/>
</dbReference>
<dbReference type="AlphaFoldDB" id="A0AAV9IEL9"/>
<comment type="subcellular location">
    <subcellularLocation>
        <location evidence="2">Chromosome</location>
    </subcellularLocation>
    <subcellularLocation>
        <location evidence="1">Nucleus</location>
    </subcellularLocation>
</comment>
<organism evidence="15 16">
    <name type="scientific">Galdieria yellowstonensis</name>
    <dbReference type="NCBI Taxonomy" id="3028027"/>
    <lineage>
        <taxon>Eukaryota</taxon>
        <taxon>Rhodophyta</taxon>
        <taxon>Bangiophyceae</taxon>
        <taxon>Galdieriales</taxon>
        <taxon>Galdieriaceae</taxon>
        <taxon>Galdieria</taxon>
    </lineage>
</organism>
<dbReference type="PANTHER" id="PTHR19306">
    <property type="entry name" value="STRUCTURAL MAINTENANCE OF CHROMOSOMES 5,6 SMC5, SMC6"/>
    <property type="match status" value="1"/>
</dbReference>
<feature type="region of interest" description="Disordered" evidence="13">
    <location>
        <begin position="70"/>
        <end position="94"/>
    </location>
</feature>
<keyword evidence="7" id="KW-0067">ATP-binding</keyword>
<comment type="caution">
    <text evidence="15">The sequence shown here is derived from an EMBL/GenBank/DDBJ whole genome shotgun (WGS) entry which is preliminary data.</text>
</comment>
<evidence type="ECO:0000256" key="4">
    <source>
        <dbReference type="ARBA" id="ARBA00022454"/>
    </source>
</evidence>
<evidence type="ECO:0000256" key="1">
    <source>
        <dbReference type="ARBA" id="ARBA00004123"/>
    </source>
</evidence>
<protein>
    <recommendedName>
        <fullName evidence="14">RecF/RecN/SMC N-terminal domain-containing protein</fullName>
    </recommendedName>
</protein>
<dbReference type="InterPro" id="IPR027417">
    <property type="entry name" value="P-loop_NTPase"/>
</dbReference>
<evidence type="ECO:0000256" key="11">
    <source>
        <dbReference type="ARBA" id="ARBA00023242"/>
    </source>
</evidence>
<evidence type="ECO:0000313" key="16">
    <source>
        <dbReference type="Proteomes" id="UP001300502"/>
    </source>
</evidence>
<reference evidence="15 16" key="1">
    <citation type="submission" date="2022-07" db="EMBL/GenBank/DDBJ databases">
        <title>Genome-wide signatures of adaptation to extreme environments.</title>
        <authorList>
            <person name="Cho C.H."/>
            <person name="Yoon H.S."/>
        </authorList>
    </citation>
    <scope>NUCLEOTIDE SEQUENCE [LARGE SCALE GENOMIC DNA]</scope>
    <source>
        <strain evidence="15 16">108.79 E11</strain>
    </source>
</reference>